<dbReference type="AlphaFoldDB" id="G3ANL6"/>
<dbReference type="KEGG" id="spaa:SPAPADRAFT_67149"/>
<reference evidence="1 2" key="1">
    <citation type="journal article" date="2011" name="Proc. Natl. Acad. Sci. U.S.A.">
        <title>Comparative genomics of xylose-fermenting fungi for enhanced biofuel production.</title>
        <authorList>
            <person name="Wohlbach D.J."/>
            <person name="Kuo A."/>
            <person name="Sato T.K."/>
            <person name="Potts K.M."/>
            <person name="Salamov A.A."/>
            <person name="LaButti K.M."/>
            <person name="Sun H."/>
            <person name="Clum A."/>
            <person name="Pangilinan J.L."/>
            <person name="Lindquist E.A."/>
            <person name="Lucas S."/>
            <person name="Lapidus A."/>
            <person name="Jin M."/>
            <person name="Gunawan C."/>
            <person name="Balan V."/>
            <person name="Dale B.E."/>
            <person name="Jeffries T.W."/>
            <person name="Zinkel R."/>
            <person name="Barry K.W."/>
            <person name="Grigoriev I.V."/>
            <person name="Gasch A.P."/>
        </authorList>
    </citation>
    <scope>NUCLEOTIDE SEQUENCE [LARGE SCALE GENOMIC DNA]</scope>
    <source>
        <strain evidence="2">NRRL Y-27907 / 11-Y1</strain>
    </source>
</reference>
<organism evidence="2">
    <name type="scientific">Spathaspora passalidarum (strain NRRL Y-27907 / 11-Y1)</name>
    <dbReference type="NCBI Taxonomy" id="619300"/>
    <lineage>
        <taxon>Eukaryota</taxon>
        <taxon>Fungi</taxon>
        <taxon>Dikarya</taxon>
        <taxon>Ascomycota</taxon>
        <taxon>Saccharomycotina</taxon>
        <taxon>Pichiomycetes</taxon>
        <taxon>Debaryomycetaceae</taxon>
        <taxon>Spathaspora</taxon>
    </lineage>
</organism>
<name>G3ANL6_SPAPN</name>
<gene>
    <name evidence="1" type="ORF">SPAPADRAFT_67149</name>
</gene>
<dbReference type="InParanoid" id="G3ANL6"/>
<protein>
    <submittedName>
        <fullName evidence="1">Uncharacterized protein</fullName>
    </submittedName>
</protein>
<evidence type="ECO:0000313" key="1">
    <source>
        <dbReference type="EMBL" id="EGW32545.1"/>
    </source>
</evidence>
<proteinExistence type="predicted"/>
<sequence length="305" mass="35279">MSVKLVFNNKNKTKFNCRLPQLNEMNEEDEQDKYIEGLKNSSNDSNMSLYFIVGDEETTKIRALEEFKFKYDEFLRHELTHPDLEFWNKVRRFSQECFQKYEAFMHRSAQRVDLYVQAFSLLKSGFENYLTEERVQKLIKGYFKRNIVDNESGLVKSGSSKNIREIGRSFTLEYIKVLENISSNPQIYGNPVTIHQMFGLYDLDVGPLDNTKILKLAAIGSFKPWFDSHYKGFFKEFNESYKKQKTALESILPWKGLISAVVGVGICCTFCFGLCKYTSYELEELAKAVIANVTAATANTITTDI</sequence>
<dbReference type="Proteomes" id="UP000000709">
    <property type="component" value="Unassembled WGS sequence"/>
</dbReference>
<dbReference type="RefSeq" id="XP_007375821.1">
    <property type="nucleotide sequence ID" value="XM_007375759.1"/>
</dbReference>
<dbReference type="GeneID" id="18875143"/>
<dbReference type="HOGENOM" id="CLU_912662_0_0_1"/>
<keyword evidence="2" id="KW-1185">Reference proteome</keyword>
<evidence type="ECO:0000313" key="2">
    <source>
        <dbReference type="Proteomes" id="UP000000709"/>
    </source>
</evidence>
<accession>G3ANL6</accession>
<dbReference type="EMBL" id="GL996502">
    <property type="protein sequence ID" value="EGW32545.1"/>
    <property type="molecule type" value="Genomic_DNA"/>
</dbReference>